<sequence>MKRKNTQLPVNEQGFSLIEVLVAVLVLGIGLLGAAALQLLSLQNISNAELRTQATLFAQELTELARTTNTPSDFAQSGGSTASCSSLSGQFQVWCEAMSHTMPGATFDSSWDGTTNEFTVQVLWPERIMYPDATATPGAGEATSDYTLVTRFQ</sequence>
<feature type="transmembrane region" description="Helical" evidence="1">
    <location>
        <begin position="20"/>
        <end position="42"/>
    </location>
</feature>
<protein>
    <submittedName>
        <fullName evidence="2">Type IV pilus modification protein PilV</fullName>
    </submittedName>
</protein>
<name>A0ABZ3E4P5_9GAMM</name>
<evidence type="ECO:0000313" key="2">
    <source>
        <dbReference type="EMBL" id="XAF54640.1"/>
    </source>
</evidence>
<dbReference type="NCBIfam" id="TIGR02532">
    <property type="entry name" value="IV_pilin_GFxxxE"/>
    <property type="match status" value="1"/>
</dbReference>
<reference evidence="2 3" key="1">
    <citation type="submission" date="2024-04" db="EMBL/GenBank/DDBJ databases">
        <title>Marinobacter sp. SBY-1.</title>
        <authorList>
            <person name="Pan C."/>
        </authorList>
    </citation>
    <scope>NUCLEOTIDE SEQUENCE [LARGE SCALE GENOMIC DNA]</scope>
    <source>
        <strain evidence="2 3">SBY-1</strain>
    </source>
</reference>
<keyword evidence="1" id="KW-0812">Transmembrane</keyword>
<dbReference type="EMBL" id="CP152380">
    <property type="protein sequence ID" value="XAF54640.1"/>
    <property type="molecule type" value="Genomic_DNA"/>
</dbReference>
<keyword evidence="1" id="KW-0472">Membrane</keyword>
<dbReference type="InterPro" id="IPR013362">
    <property type="entry name" value="Pilus_4_PilV"/>
</dbReference>
<proteinExistence type="predicted"/>
<dbReference type="InterPro" id="IPR012902">
    <property type="entry name" value="N_methyl_site"/>
</dbReference>
<dbReference type="RefSeq" id="WP_058091300.1">
    <property type="nucleotide sequence ID" value="NZ_CP136130.1"/>
</dbReference>
<dbReference type="NCBIfam" id="TIGR02523">
    <property type="entry name" value="type_IV_pilV"/>
    <property type="match status" value="1"/>
</dbReference>
<keyword evidence="1" id="KW-1133">Transmembrane helix</keyword>
<dbReference type="PROSITE" id="PS00409">
    <property type="entry name" value="PROKAR_NTER_METHYL"/>
    <property type="match status" value="1"/>
</dbReference>
<evidence type="ECO:0000256" key="1">
    <source>
        <dbReference type="SAM" id="Phobius"/>
    </source>
</evidence>
<gene>
    <name evidence="2" type="primary">pilV</name>
    <name evidence="2" type="ORF">AAGT77_03565</name>
</gene>
<evidence type="ECO:0000313" key="3">
    <source>
        <dbReference type="Proteomes" id="UP001445268"/>
    </source>
</evidence>
<dbReference type="SUPFAM" id="SSF54523">
    <property type="entry name" value="Pili subunits"/>
    <property type="match status" value="1"/>
</dbReference>
<keyword evidence="3" id="KW-1185">Reference proteome</keyword>
<organism evidence="2 3">
    <name type="scientific">Marinobacter alkaliphilus</name>
    <dbReference type="NCBI Taxonomy" id="254719"/>
    <lineage>
        <taxon>Bacteria</taxon>
        <taxon>Pseudomonadati</taxon>
        <taxon>Pseudomonadota</taxon>
        <taxon>Gammaproteobacteria</taxon>
        <taxon>Pseudomonadales</taxon>
        <taxon>Marinobacteraceae</taxon>
        <taxon>Marinobacter</taxon>
    </lineage>
</organism>
<dbReference type="Proteomes" id="UP001445268">
    <property type="component" value="Chromosome"/>
</dbReference>
<accession>A0ABZ3E4P5</accession>
<dbReference type="Pfam" id="PF07963">
    <property type="entry name" value="N_methyl"/>
    <property type="match status" value="1"/>
</dbReference>
<dbReference type="InterPro" id="IPR045584">
    <property type="entry name" value="Pilin-like"/>
</dbReference>